<feature type="region of interest" description="Disordered" evidence="1">
    <location>
        <begin position="1"/>
        <end position="58"/>
    </location>
</feature>
<sequence>MAHTRPVARHEPVTPPGASPDTPILIDASRPRTGTKRRRPDDAAQQTRGVGPPSPEGAVAYSPMLPHGFAMRLPPGAVDAATAARVAFSLACLRSTGPVCRNVVGPLAHTLGRYFAGGGRITVAGRTGSTREYRSVEALVATRRAGFGSDDAHAAARRWLAACALSQVNVARWHPRRFAPPDAALDAVYAYLAATAAPADLLGAAPIEMHAWIRRSDDLRARLSWAMLYATAVTITDDAHAGTDDAHAGTDDAASCEQVDTDRLVLALDALPWQPDLPMAAPMPLGRQQIAAPIPQETPSCAKHGAPILCGCPSAAWLCTAWGPERSVGAWQRSAIGAVAFVVAAPARAAATAPLGLDAGPSVTVAGLDPLSGDRASTTMAMACRSAPCATADEAGDRGSTLCVERVSSSRKQSTPTLSVVAGWGDDDGDPFLPQPHDPLDATAPCRTAGHSVGDSGLDKAAQDESFWQWLDEQFPCEPLPFVSPPAFSSPLLPPPPSPPLSP</sequence>
<feature type="region of interest" description="Disordered" evidence="1">
    <location>
        <begin position="425"/>
        <end position="460"/>
    </location>
</feature>
<reference evidence="2 3" key="1">
    <citation type="journal article" date="2013" name="Science">
        <title>Pandoraviruses: amoeba viruses with genomes up to 2.5 Mb reaching that of parasitic eukaryotes.</title>
        <authorList>
            <person name="Philippe N."/>
            <person name="Legendre M."/>
            <person name="Doutre G."/>
            <person name="Coute Y."/>
            <person name="Poirot O."/>
            <person name="Lescot M."/>
            <person name="Arslan D."/>
            <person name="Seltzer V."/>
            <person name="Bertaux L."/>
            <person name="Bruley C."/>
            <person name="Garin J."/>
            <person name="Claverie J.M."/>
            <person name="Abergel C."/>
        </authorList>
    </citation>
    <scope>NUCLEOTIDE SEQUENCE [LARGE SCALE GENOMIC DNA]</scope>
    <source>
        <strain evidence="2">Melbourne</strain>
    </source>
</reference>
<organism evidence="2 3">
    <name type="scientific">Pandoravirus dulcis</name>
    <dbReference type="NCBI Taxonomy" id="1349409"/>
    <lineage>
        <taxon>Viruses</taxon>
        <taxon>Pandoravirus</taxon>
    </lineage>
</organism>
<dbReference type="Proteomes" id="UP000201566">
    <property type="component" value="Segment"/>
</dbReference>
<evidence type="ECO:0000313" key="3">
    <source>
        <dbReference type="Proteomes" id="UP000201566"/>
    </source>
</evidence>
<dbReference type="RefSeq" id="YP_008319042.2">
    <property type="nucleotide sequence ID" value="NC_021858.1"/>
</dbReference>
<accession>S4VPY1</accession>
<evidence type="ECO:0000313" key="2">
    <source>
        <dbReference type="EMBL" id="AGO82373.2"/>
    </source>
</evidence>
<dbReference type="EMBL" id="KC977570">
    <property type="protein sequence ID" value="AGO82373.2"/>
    <property type="molecule type" value="Genomic_DNA"/>
</dbReference>
<dbReference type="KEGG" id="vg:16512405"/>
<dbReference type="GeneID" id="16512405"/>
<name>S4VPY1_9VIRU</name>
<gene>
    <name evidence="2" type="ORF">pdul_cds_353</name>
</gene>
<protein>
    <submittedName>
        <fullName evidence="2">Uncharacterized protein</fullName>
    </submittedName>
</protein>
<evidence type="ECO:0000256" key="1">
    <source>
        <dbReference type="SAM" id="MobiDB-lite"/>
    </source>
</evidence>
<proteinExistence type="predicted"/>